<feature type="region of interest" description="Disordered" evidence="2">
    <location>
        <begin position="24"/>
        <end position="62"/>
    </location>
</feature>
<evidence type="ECO:0008006" key="5">
    <source>
        <dbReference type="Google" id="ProtNLM"/>
    </source>
</evidence>
<name>A0A812UAR0_9DINO</name>
<dbReference type="SUPFAM" id="SSF56349">
    <property type="entry name" value="DNA breaking-rejoining enzymes"/>
    <property type="match status" value="1"/>
</dbReference>
<organism evidence="3 4">
    <name type="scientific">Symbiodinium natans</name>
    <dbReference type="NCBI Taxonomy" id="878477"/>
    <lineage>
        <taxon>Eukaryota</taxon>
        <taxon>Sar</taxon>
        <taxon>Alveolata</taxon>
        <taxon>Dinophyceae</taxon>
        <taxon>Suessiales</taxon>
        <taxon>Symbiodiniaceae</taxon>
        <taxon>Symbiodinium</taxon>
    </lineage>
</organism>
<feature type="compositionally biased region" description="Polar residues" evidence="2">
    <location>
        <begin position="315"/>
        <end position="324"/>
    </location>
</feature>
<dbReference type="GO" id="GO:0015074">
    <property type="term" value="P:DNA integration"/>
    <property type="evidence" value="ECO:0007669"/>
    <property type="project" value="InterPro"/>
</dbReference>
<evidence type="ECO:0000313" key="4">
    <source>
        <dbReference type="Proteomes" id="UP000604046"/>
    </source>
</evidence>
<proteinExistence type="predicted"/>
<dbReference type="InterPro" id="IPR013762">
    <property type="entry name" value="Integrase-like_cat_sf"/>
</dbReference>
<evidence type="ECO:0000256" key="1">
    <source>
        <dbReference type="ARBA" id="ARBA00023172"/>
    </source>
</evidence>
<accession>A0A812UAR0</accession>
<gene>
    <name evidence="3" type="ORF">SNAT2548_LOCUS31768</name>
</gene>
<evidence type="ECO:0000313" key="3">
    <source>
        <dbReference type="EMBL" id="CAE7562478.1"/>
    </source>
</evidence>
<comment type="caution">
    <text evidence="3">The sequence shown here is derived from an EMBL/GenBank/DDBJ whole genome shotgun (WGS) entry which is preliminary data.</text>
</comment>
<dbReference type="Proteomes" id="UP000604046">
    <property type="component" value="Unassembled WGS sequence"/>
</dbReference>
<evidence type="ECO:0000256" key="2">
    <source>
        <dbReference type="SAM" id="MobiDB-lite"/>
    </source>
</evidence>
<dbReference type="OrthoDB" id="425746at2759"/>
<protein>
    <recommendedName>
        <fullName evidence="5">Tyr recombinase domain-containing protein</fullName>
    </recommendedName>
</protein>
<dbReference type="Gene3D" id="1.10.443.10">
    <property type="entry name" value="Intergrase catalytic core"/>
    <property type="match status" value="1"/>
</dbReference>
<feature type="region of interest" description="Disordered" evidence="2">
    <location>
        <begin position="293"/>
        <end position="332"/>
    </location>
</feature>
<dbReference type="AlphaFoldDB" id="A0A812UAR0"/>
<keyword evidence="4" id="KW-1185">Reference proteome</keyword>
<sequence length="412" mass="45017">MGSRIMKHVTQALGKVHLPLGGILPTKGTAKAGGGRGTHLDPDRNPPRAARQDLAMPATPSNSSKTKFQIALEVAGDEVKLKGAINAFREGFYAKSNQAPHTRRRQDALLLAEKVAKGPPFPLSVDTIHGFSAALKVAGFKSAKSYLTELKMIQLELDMDISTAARRALELAKRSLNRNAGPARRAPEAQLEDFDAKGKSRELVPNEVAFPYLTYALALVFMLRGIELEELTWEDVFFGAQNELVSLFIKSSKVDQRAQGATRTLGCTCKSRKSRCPVELIKKLKMKHELQWPGSTATNTPVLRDSEGRKPSKATLAQSWSNSLGKDVQGHSPRRSGAMLYATKGMSVAEIAFLGRWNSGVVYIYAEEALSRLPANQAGTLPCRKRRRQAIRPTTGLSNNAVAQVGLQSWTF</sequence>
<dbReference type="GO" id="GO:0003677">
    <property type="term" value="F:DNA binding"/>
    <property type="evidence" value="ECO:0007669"/>
    <property type="project" value="InterPro"/>
</dbReference>
<dbReference type="GO" id="GO:0006310">
    <property type="term" value="P:DNA recombination"/>
    <property type="evidence" value="ECO:0007669"/>
    <property type="project" value="UniProtKB-KW"/>
</dbReference>
<dbReference type="InterPro" id="IPR011010">
    <property type="entry name" value="DNA_brk_join_enz"/>
</dbReference>
<dbReference type="EMBL" id="CAJNDS010002674">
    <property type="protein sequence ID" value="CAE7562478.1"/>
    <property type="molecule type" value="Genomic_DNA"/>
</dbReference>
<reference evidence="3" key="1">
    <citation type="submission" date="2021-02" db="EMBL/GenBank/DDBJ databases">
        <authorList>
            <person name="Dougan E. K."/>
            <person name="Rhodes N."/>
            <person name="Thang M."/>
            <person name="Chan C."/>
        </authorList>
    </citation>
    <scope>NUCLEOTIDE SEQUENCE</scope>
</reference>
<keyword evidence="1" id="KW-0233">DNA recombination</keyword>